<name>A0ACC0PJ35_RHOML</name>
<dbReference type="Proteomes" id="UP001062846">
    <property type="component" value="Chromosome 3"/>
</dbReference>
<dbReference type="EMBL" id="CM046390">
    <property type="protein sequence ID" value="KAI8564518.1"/>
    <property type="molecule type" value="Genomic_DNA"/>
</dbReference>
<organism evidence="1 2">
    <name type="scientific">Rhododendron molle</name>
    <name type="common">Chinese azalea</name>
    <name type="synonym">Azalea mollis</name>
    <dbReference type="NCBI Taxonomy" id="49168"/>
    <lineage>
        <taxon>Eukaryota</taxon>
        <taxon>Viridiplantae</taxon>
        <taxon>Streptophyta</taxon>
        <taxon>Embryophyta</taxon>
        <taxon>Tracheophyta</taxon>
        <taxon>Spermatophyta</taxon>
        <taxon>Magnoliopsida</taxon>
        <taxon>eudicotyledons</taxon>
        <taxon>Gunneridae</taxon>
        <taxon>Pentapetalae</taxon>
        <taxon>asterids</taxon>
        <taxon>Ericales</taxon>
        <taxon>Ericaceae</taxon>
        <taxon>Ericoideae</taxon>
        <taxon>Rhodoreae</taxon>
        <taxon>Rhododendron</taxon>
    </lineage>
</organism>
<accession>A0ACC0PJ35</accession>
<sequence length="260" mass="28915">MQMNAADGGDWKEGLVVSGKRSKSDGKEGLVGFGKRCRSSRSSSDLQEELDKCSCLFGYPSSDGPVLYCFNLDEKSQSKRNFGRRRCADLFGEDKAAEDKPPELVGMRLLTSPPSNKLGLTPDCSMTVPVRGTVVYALGGSSEDPEKEGRWLYSNKVFYFDTNHPRKGWIQGPDMLNKRHGGKAVDVEVKRVSRPRENEWEPIPPPPKRFGMHKSDLCITPSFAAAVLEKRWKEDPAGLLQLYLPCQRPMLGGIPTQTFA</sequence>
<evidence type="ECO:0000313" key="2">
    <source>
        <dbReference type="Proteomes" id="UP001062846"/>
    </source>
</evidence>
<proteinExistence type="predicted"/>
<reference evidence="1" key="1">
    <citation type="submission" date="2022-02" db="EMBL/GenBank/DDBJ databases">
        <title>Plant Genome Project.</title>
        <authorList>
            <person name="Zhang R.-G."/>
        </authorList>
    </citation>
    <scope>NUCLEOTIDE SEQUENCE</scope>
    <source>
        <strain evidence="1">AT1</strain>
    </source>
</reference>
<comment type="caution">
    <text evidence="1">The sequence shown here is derived from an EMBL/GenBank/DDBJ whole genome shotgun (WGS) entry which is preliminary data.</text>
</comment>
<gene>
    <name evidence="1" type="ORF">RHMOL_Rhmol03G0187800</name>
</gene>
<protein>
    <submittedName>
        <fullName evidence="1">Uncharacterized protein</fullName>
    </submittedName>
</protein>
<evidence type="ECO:0000313" key="1">
    <source>
        <dbReference type="EMBL" id="KAI8564518.1"/>
    </source>
</evidence>
<keyword evidence="2" id="KW-1185">Reference proteome</keyword>